<sequence length="412" mass="43867">METTDAKRSSAWLPAAWAATRLMLLLFVLKVYVFPGPDVTSDVSVIYRGWYEVLRTGTFPLDDVTWQYPPAAALAVLSPALLPFLDYATAFFVLACAADLAVLLLLRYAGRRPGRSPRGAWVWVAGVPLLGPTVYARYDVMVTAVAVAALLAAGRHPRAAGALAAFGALLKVWPALVLLGVRGRGAWSAAALTGVVLAGGFALAVPGAFAFLTFQRDRGTEVESLGSLVLHVARHFGWDGQVLLNYGSVEFLGPYVGVVSTAALALTAAAFGWLLLWRLRSSRFEAHTAADAAFVAVLMFTVTSRVISPQYMVWLIGLAAVCLCFRADRMGLPAALVLAASLVTVLEFPVWFGHVVASDALGVTLLFVRNGLLVAAALVAARVLWRETVPHRAPAPPPATRAAHADRAQLSP</sequence>
<feature type="transmembrane region" description="Helical" evidence="9">
    <location>
        <begin position="191"/>
        <end position="214"/>
    </location>
</feature>
<keyword evidence="11" id="KW-1185">Reference proteome</keyword>
<dbReference type="PIRSF" id="PIRSF010361">
    <property type="entry name" value="UCP010361"/>
    <property type="match status" value="1"/>
</dbReference>
<keyword evidence="3" id="KW-0808">Transferase</keyword>
<dbReference type="EMBL" id="JBHSYM010000095">
    <property type="protein sequence ID" value="MFC7017288.1"/>
    <property type="molecule type" value="Genomic_DNA"/>
</dbReference>
<feature type="transmembrane region" description="Helical" evidence="9">
    <location>
        <begin position="12"/>
        <end position="34"/>
    </location>
</feature>
<evidence type="ECO:0000256" key="7">
    <source>
        <dbReference type="ARBA" id="ARBA00024033"/>
    </source>
</evidence>
<feature type="transmembrane region" description="Helical" evidence="9">
    <location>
        <begin position="120"/>
        <end position="138"/>
    </location>
</feature>
<evidence type="ECO:0000256" key="4">
    <source>
        <dbReference type="ARBA" id="ARBA00022692"/>
    </source>
</evidence>
<feature type="transmembrane region" description="Helical" evidence="9">
    <location>
        <begin position="360"/>
        <end position="385"/>
    </location>
</feature>
<keyword evidence="2" id="KW-1003">Cell membrane</keyword>
<evidence type="ECO:0000256" key="5">
    <source>
        <dbReference type="ARBA" id="ARBA00022989"/>
    </source>
</evidence>
<evidence type="ECO:0000256" key="3">
    <source>
        <dbReference type="ARBA" id="ARBA00022679"/>
    </source>
</evidence>
<evidence type="ECO:0000256" key="9">
    <source>
        <dbReference type="SAM" id="Phobius"/>
    </source>
</evidence>
<dbReference type="InterPro" id="IPR016570">
    <property type="entry name" value="UCP010361"/>
</dbReference>
<dbReference type="Pfam" id="PF09594">
    <property type="entry name" value="GT87"/>
    <property type="match status" value="1"/>
</dbReference>
<evidence type="ECO:0000256" key="8">
    <source>
        <dbReference type="SAM" id="MobiDB-lite"/>
    </source>
</evidence>
<accession>A0ABW2EBA0</accession>
<dbReference type="RefSeq" id="WP_189877185.1">
    <property type="nucleotide sequence ID" value="NZ_BMWA01000022.1"/>
</dbReference>
<gene>
    <name evidence="10" type="ORF">ACFQMH_37515</name>
</gene>
<evidence type="ECO:0000313" key="10">
    <source>
        <dbReference type="EMBL" id="MFC7017288.1"/>
    </source>
</evidence>
<feature type="transmembrane region" description="Helical" evidence="9">
    <location>
        <begin position="252"/>
        <end position="276"/>
    </location>
</feature>
<reference evidence="11" key="1">
    <citation type="journal article" date="2019" name="Int. J. Syst. Evol. Microbiol.">
        <title>The Global Catalogue of Microorganisms (GCM) 10K type strain sequencing project: providing services to taxonomists for standard genome sequencing and annotation.</title>
        <authorList>
            <consortium name="The Broad Institute Genomics Platform"/>
            <consortium name="The Broad Institute Genome Sequencing Center for Infectious Disease"/>
            <person name="Wu L."/>
            <person name="Ma J."/>
        </authorList>
    </citation>
    <scope>NUCLEOTIDE SEQUENCE [LARGE SCALE GENOMIC DNA]</scope>
    <source>
        <strain evidence="11">JCM 4855</strain>
    </source>
</reference>
<keyword evidence="4 9" id="KW-0812">Transmembrane</keyword>
<feature type="compositionally biased region" description="Basic and acidic residues" evidence="8">
    <location>
        <begin position="403"/>
        <end position="412"/>
    </location>
</feature>
<protein>
    <submittedName>
        <fullName evidence="10">Glycosyltransferase 87 family protein</fullName>
    </submittedName>
</protein>
<name>A0ABW2EBA0_9ACTN</name>
<comment type="subcellular location">
    <subcellularLocation>
        <location evidence="1">Cell membrane</location>
        <topology evidence="1">Multi-pass membrane protein</topology>
    </subcellularLocation>
</comment>
<organism evidence="10 11">
    <name type="scientific">Streptomyces viridiviolaceus</name>
    <dbReference type="NCBI Taxonomy" id="68282"/>
    <lineage>
        <taxon>Bacteria</taxon>
        <taxon>Bacillati</taxon>
        <taxon>Actinomycetota</taxon>
        <taxon>Actinomycetes</taxon>
        <taxon>Kitasatosporales</taxon>
        <taxon>Streptomycetaceae</taxon>
        <taxon>Streptomyces</taxon>
    </lineage>
</organism>
<proteinExistence type="inferred from homology"/>
<feature type="transmembrane region" description="Helical" evidence="9">
    <location>
        <begin position="158"/>
        <end position="179"/>
    </location>
</feature>
<feature type="transmembrane region" description="Helical" evidence="9">
    <location>
        <begin position="311"/>
        <end position="327"/>
    </location>
</feature>
<comment type="caution">
    <text evidence="10">The sequence shown here is derived from an EMBL/GenBank/DDBJ whole genome shotgun (WGS) entry which is preliminary data.</text>
</comment>
<dbReference type="Proteomes" id="UP001596409">
    <property type="component" value="Unassembled WGS sequence"/>
</dbReference>
<evidence type="ECO:0000256" key="1">
    <source>
        <dbReference type="ARBA" id="ARBA00004651"/>
    </source>
</evidence>
<keyword evidence="5 9" id="KW-1133">Transmembrane helix</keyword>
<feature type="transmembrane region" description="Helical" evidence="9">
    <location>
        <begin position="87"/>
        <end position="108"/>
    </location>
</feature>
<evidence type="ECO:0000313" key="11">
    <source>
        <dbReference type="Proteomes" id="UP001596409"/>
    </source>
</evidence>
<dbReference type="InterPro" id="IPR018584">
    <property type="entry name" value="GT87"/>
</dbReference>
<comment type="similarity">
    <text evidence="7">Belongs to the glycosyltransferase 87 family.</text>
</comment>
<feature type="transmembrane region" description="Helical" evidence="9">
    <location>
        <begin position="288"/>
        <end position="305"/>
    </location>
</feature>
<feature type="transmembrane region" description="Helical" evidence="9">
    <location>
        <begin position="334"/>
        <end position="354"/>
    </location>
</feature>
<feature type="region of interest" description="Disordered" evidence="8">
    <location>
        <begin position="393"/>
        <end position="412"/>
    </location>
</feature>
<keyword evidence="6 9" id="KW-0472">Membrane</keyword>
<evidence type="ECO:0000256" key="6">
    <source>
        <dbReference type="ARBA" id="ARBA00023136"/>
    </source>
</evidence>
<evidence type="ECO:0000256" key="2">
    <source>
        <dbReference type="ARBA" id="ARBA00022475"/>
    </source>
</evidence>